<proteinExistence type="predicted"/>
<dbReference type="EMBL" id="BK032716">
    <property type="protein sequence ID" value="DAF56486.1"/>
    <property type="molecule type" value="Genomic_DNA"/>
</dbReference>
<accession>A0A8S5SZV6</accession>
<reference evidence="1" key="1">
    <citation type="journal article" date="2021" name="Proc. Natl. Acad. Sci. U.S.A.">
        <title>A Catalog of Tens of Thousands of Viruses from Human Metagenomes Reveals Hidden Associations with Chronic Diseases.</title>
        <authorList>
            <person name="Tisza M.J."/>
            <person name="Buck C.B."/>
        </authorList>
    </citation>
    <scope>NUCLEOTIDE SEQUENCE</scope>
    <source>
        <strain evidence="1">CtRwl19</strain>
    </source>
</reference>
<organism evidence="1">
    <name type="scientific">Siphoviridae sp. ctRwl19</name>
    <dbReference type="NCBI Taxonomy" id="2827871"/>
    <lineage>
        <taxon>Viruses</taxon>
        <taxon>Duplodnaviria</taxon>
        <taxon>Heunggongvirae</taxon>
        <taxon>Uroviricota</taxon>
        <taxon>Caudoviricetes</taxon>
    </lineage>
</organism>
<sequence>MNLRDKLLSHKPKVKPVEILGDTYYIREFTVGEMNKALYGQQQELVRIAESQGIALDFSDEDTLTEQLAKVYDKHKLTRTIAMRLCDENGVNLFNAEDENDLEQLAQLDKAVIEQLNQAIMDGEPKNSPAEESSK</sequence>
<evidence type="ECO:0000313" key="1">
    <source>
        <dbReference type="EMBL" id="DAF56486.1"/>
    </source>
</evidence>
<protein>
    <submittedName>
        <fullName evidence="1">Tail assembly chaperone protein</fullName>
    </submittedName>
</protein>
<name>A0A8S5SZV6_9CAUD</name>